<reference key="1">
    <citation type="journal article" date="2007" name="Nature">
        <title>The medaka draft genome and insights into vertebrate genome evolution.</title>
        <authorList>
            <person name="Kasahara M."/>
            <person name="Naruse K."/>
            <person name="Sasaki S."/>
            <person name="Nakatani Y."/>
            <person name="Qu W."/>
            <person name="Ahsan B."/>
            <person name="Yamada T."/>
            <person name="Nagayasu Y."/>
            <person name="Doi K."/>
            <person name="Kasai Y."/>
            <person name="Jindo T."/>
            <person name="Kobayashi D."/>
            <person name="Shimada A."/>
            <person name="Toyoda A."/>
            <person name="Kuroki Y."/>
            <person name="Fujiyama A."/>
            <person name="Sasaki T."/>
            <person name="Shimizu A."/>
            <person name="Asakawa S."/>
            <person name="Shimizu N."/>
            <person name="Hashimoto S."/>
            <person name="Yang J."/>
            <person name="Lee Y."/>
            <person name="Matsushima K."/>
            <person name="Sugano S."/>
            <person name="Sakaizumi M."/>
            <person name="Narita T."/>
            <person name="Ohishi K."/>
            <person name="Haga S."/>
            <person name="Ohta F."/>
            <person name="Nomoto H."/>
            <person name="Nogata K."/>
            <person name="Morishita T."/>
            <person name="Endo T."/>
            <person name="Shin-I T."/>
            <person name="Takeda H."/>
            <person name="Morishita S."/>
            <person name="Kohara Y."/>
        </authorList>
    </citation>
    <scope>NUCLEOTIDE SEQUENCE [LARGE SCALE GENOMIC DNA]</scope>
    <source>
        <strain>Hd-rR</strain>
    </source>
</reference>
<organism evidence="3 4">
    <name type="scientific">Oryzias latipes</name>
    <name type="common">Japanese rice fish</name>
    <name type="synonym">Japanese killifish</name>
    <dbReference type="NCBI Taxonomy" id="8090"/>
    <lineage>
        <taxon>Eukaryota</taxon>
        <taxon>Metazoa</taxon>
        <taxon>Chordata</taxon>
        <taxon>Craniata</taxon>
        <taxon>Vertebrata</taxon>
        <taxon>Euteleostomi</taxon>
        <taxon>Actinopterygii</taxon>
        <taxon>Neopterygii</taxon>
        <taxon>Teleostei</taxon>
        <taxon>Neoteleostei</taxon>
        <taxon>Acanthomorphata</taxon>
        <taxon>Ovalentaria</taxon>
        <taxon>Atherinomorphae</taxon>
        <taxon>Beloniformes</taxon>
        <taxon>Adrianichthyidae</taxon>
        <taxon>Oryziinae</taxon>
        <taxon>Oryzias</taxon>
    </lineage>
</organism>
<reference evidence="3" key="4">
    <citation type="submission" date="2025-09" db="UniProtKB">
        <authorList>
            <consortium name="Ensembl"/>
        </authorList>
    </citation>
    <scope>IDENTIFICATION</scope>
    <source>
        <strain evidence="3">HNI</strain>
    </source>
</reference>
<keyword evidence="2" id="KW-0732">Signal</keyword>
<keyword evidence="1" id="KW-0812">Transmembrane</keyword>
<dbReference type="AlphaFoldDB" id="A0A3P9LHI0"/>
<feature type="chain" id="PRO_5046097273" description="Reverse transcriptase domain-containing protein" evidence="2">
    <location>
        <begin position="20"/>
        <end position="170"/>
    </location>
</feature>
<dbReference type="Ensembl" id="ENSORLT00020029499.1">
    <property type="protein sequence ID" value="ENSORLP00020020179.1"/>
    <property type="gene ID" value="ENSORLG00020000636.1"/>
</dbReference>
<feature type="signal peptide" evidence="2">
    <location>
        <begin position="1"/>
        <end position="19"/>
    </location>
</feature>
<evidence type="ECO:0000313" key="3">
    <source>
        <dbReference type="Ensembl" id="ENSORLP00020020179.1"/>
    </source>
</evidence>
<keyword evidence="1" id="KW-0472">Membrane</keyword>
<dbReference type="Proteomes" id="UP000265180">
    <property type="component" value="Chromosome 5"/>
</dbReference>
<protein>
    <recommendedName>
        <fullName evidence="5">Reverse transcriptase domain-containing protein</fullName>
    </recommendedName>
</protein>
<keyword evidence="1" id="KW-1133">Transmembrane helix</keyword>
<evidence type="ECO:0000313" key="4">
    <source>
        <dbReference type="Proteomes" id="UP000265180"/>
    </source>
</evidence>
<evidence type="ECO:0000256" key="1">
    <source>
        <dbReference type="SAM" id="Phobius"/>
    </source>
</evidence>
<accession>A0A3P9LHI0</accession>
<proteinExistence type="predicted"/>
<reference evidence="3" key="3">
    <citation type="submission" date="2025-08" db="UniProtKB">
        <authorList>
            <consortium name="Ensembl"/>
        </authorList>
    </citation>
    <scope>IDENTIFICATION</scope>
    <source>
        <strain evidence="3">HNI</strain>
    </source>
</reference>
<name>A0A3P9LHI0_ORYLA</name>
<reference evidence="3 4" key="2">
    <citation type="submission" date="2017-04" db="EMBL/GenBank/DDBJ databases">
        <title>CpG methylation of centromeres and impact of large insertions on vertebrate speciation.</title>
        <authorList>
            <person name="Ichikawa K."/>
            <person name="Yoshimura J."/>
            <person name="Morishita S."/>
        </authorList>
    </citation>
    <scope>NUCLEOTIDE SEQUENCE</scope>
    <source>
        <strain evidence="3 4">HNI</strain>
    </source>
</reference>
<dbReference type="PANTHER" id="PTHR33332">
    <property type="entry name" value="REVERSE TRANSCRIPTASE DOMAIN-CONTAINING PROTEIN"/>
    <property type="match status" value="1"/>
</dbReference>
<sequence>MTTDPGELIVLLLLDLTVALDAVDHEILIGWLVQWTGLSGEALQWMWSYLIDRSFCWGFLPGPFLGPLLFSIDLLTLGILFRKHKANFNLYADECQIDVPKCKRSDLTIIRVIDCLAKVTSWMSANFLGLNESQTEVLTPSGRKDHGLDLLSLAPFEQSRIYWSIENLGK</sequence>
<evidence type="ECO:0008006" key="5">
    <source>
        <dbReference type="Google" id="ProtNLM"/>
    </source>
</evidence>
<feature type="transmembrane region" description="Helical" evidence="1">
    <location>
        <begin position="64"/>
        <end position="81"/>
    </location>
</feature>
<evidence type="ECO:0000256" key="2">
    <source>
        <dbReference type="SAM" id="SignalP"/>
    </source>
</evidence>